<dbReference type="RefSeq" id="WP_074571929.1">
    <property type="nucleotide sequence ID" value="NZ_FNJQ01000009.1"/>
</dbReference>
<sequence>MKKKTVFSAILGFTLLWGSWGNPSACHAEVVTGQAAIVNGDLAKAKQDAMKDAMRTLLEQKVGVQVTSETQVEMGMVVRDEILSRSTGCILVNKVMREWQNGGIFCVEADLTANEKQIETTVADLKARLQALGNQQTSRSTLVLAVSGRDENGRPKPIESVRKYIQARLGAQGFTVGADDDINSYLDAQSDLDNPQVSVEVRRLARNSFSGANAILRGTLTTQKAARQNGFYEAMVHASFEVVGIDSNLSDSFDDYFTAVDADRDKAIHKAEEMAVSKAAESLGKQALSTVQTESQGADRLLKMVLVVNGMTDRNAQLTALRQKLGGLHCRIIRSGFMGGTLQMLVEASGYATTDDLSAAISGATGLQPGDENMNAAGAKKLYFSY</sequence>
<proteinExistence type="predicted"/>
<dbReference type="InterPro" id="IPR038180">
    <property type="entry name" value="FlgT_N_sf"/>
</dbReference>
<dbReference type="OrthoDB" id="1669498at2"/>
<evidence type="ECO:0000313" key="1">
    <source>
        <dbReference type="EMBL" id="SDP20506.1"/>
    </source>
</evidence>
<reference evidence="1 2" key="1">
    <citation type="submission" date="2016-10" db="EMBL/GenBank/DDBJ databases">
        <authorList>
            <person name="de Groot N.N."/>
        </authorList>
    </citation>
    <scope>NUCLEOTIDE SEQUENCE [LARGE SCALE GENOMIC DNA]</scope>
    <source>
        <strain evidence="1 2">S137</strain>
    </source>
</reference>
<dbReference type="Proteomes" id="UP000182412">
    <property type="component" value="Unassembled WGS sequence"/>
</dbReference>
<organism evidence="1 2">
    <name type="scientific">Selenomonas ruminantium</name>
    <dbReference type="NCBI Taxonomy" id="971"/>
    <lineage>
        <taxon>Bacteria</taxon>
        <taxon>Bacillati</taxon>
        <taxon>Bacillota</taxon>
        <taxon>Negativicutes</taxon>
        <taxon>Selenomonadales</taxon>
        <taxon>Selenomonadaceae</taxon>
        <taxon>Selenomonas</taxon>
    </lineage>
</organism>
<dbReference type="Gene3D" id="3.30.1660.40">
    <property type="entry name" value="FlgT, N-terminal domain"/>
    <property type="match status" value="1"/>
</dbReference>
<name>A0A1H0QUW4_SELRU</name>
<accession>A0A1H0QUW4</accession>
<evidence type="ECO:0008006" key="3">
    <source>
        <dbReference type="Google" id="ProtNLM"/>
    </source>
</evidence>
<dbReference type="AlphaFoldDB" id="A0A1H0QUW4"/>
<dbReference type="EMBL" id="FNJQ01000009">
    <property type="protein sequence ID" value="SDP20506.1"/>
    <property type="molecule type" value="Genomic_DNA"/>
</dbReference>
<evidence type="ECO:0000313" key="2">
    <source>
        <dbReference type="Proteomes" id="UP000182412"/>
    </source>
</evidence>
<gene>
    <name evidence="1" type="ORF">SAMN05216366_10952</name>
</gene>
<protein>
    <recommendedName>
        <fullName evidence="3">Flagellar assembly protein T N-terminal domain-containing protein</fullName>
    </recommendedName>
</protein>